<gene>
    <name evidence="1" type="ORF">C6P46_004787</name>
</gene>
<organism evidence="1 2">
    <name type="scientific">Rhodotorula mucilaginosa</name>
    <name type="common">Yeast</name>
    <name type="synonym">Rhodotorula rubra</name>
    <dbReference type="NCBI Taxonomy" id="5537"/>
    <lineage>
        <taxon>Eukaryota</taxon>
        <taxon>Fungi</taxon>
        <taxon>Dikarya</taxon>
        <taxon>Basidiomycota</taxon>
        <taxon>Pucciniomycotina</taxon>
        <taxon>Microbotryomycetes</taxon>
        <taxon>Sporidiobolales</taxon>
        <taxon>Sporidiobolaceae</taxon>
        <taxon>Rhodotorula</taxon>
    </lineage>
</organism>
<evidence type="ECO:0000313" key="2">
    <source>
        <dbReference type="Proteomes" id="UP000777482"/>
    </source>
</evidence>
<sequence length="851" mass="93602">MKLPNYLNLVALLNAPDTHQQALNALASEGAERSSETLRALLPYLSLSTLLSLRQTHADALGSAISERLYDLLDAQRDWVVSPGCPTELRDSYLVRLFGKEWDLVKGGMTQVAADKKAEIMKGLVLDSSKFTASAPQPQPCSDLATFKQKLKQATGGLLEKLDWSNIVLGGGAVLSILTGKSEDEAYKNSDLDLFLVGLQPDELIPKVDSIIEQIQATLPPKPKVTKTVSEGRGKKARYRTREVEIDDTDEEWRLGNEYYWDQQYRGELLIVKGFNAITLVPPCGFKPRRPIQIVLHNNATAFDALARFDLDACAVGYTGQAVVAVPRAIRSLSLGDWTGGINLFDPKLGRKGDPSASTASSRALKYLPRGFSLALPPAALEILRGAKLDLPDIIKKGKDRAKRDAQPRGIPDLSIPRTDELAGLAGLLRREANLERKLRDLADPAGSGLSLDYGLRDSSWLKSISEEDLKSSENGLLAHDYWEYQIREVAPRLGILLNDVDAAVEGKKNLPGAPGPVGPPDWEFGASGTYGDYIVPYVASFDREFVLGLKKKGDDPFDKPWTQIRDVQYIFKLPVLLIPIIEKAEQKMEKLLAGGANTTNAPAPVPMSTAELPELSTKVSDTVNALFSDAGDRVLSPIVKTGSFDASKKFLPKSFPGPCRRTGPAGAAAQPRRAGGKRMLTTLTGPDGHEIKPKNDPSSAYRVATIAGLWQFKGLDEDIDKALNLIWQAWSITARAAMSLPQDPEKFLLFRYYLHDVFEEARAQMHSGDTTHLAETIEQAPKEEVALVINCLEQRTTAEALEQMISDFAGLEQTIEALKGSPRGAQTRVGEWDEERKRFLLKWMRDKEMI</sequence>
<accession>A0A9P6VZX1</accession>
<name>A0A9P6VZX1_RHOMI</name>
<dbReference type="Proteomes" id="UP000777482">
    <property type="component" value="Unassembled WGS sequence"/>
</dbReference>
<comment type="caution">
    <text evidence="1">The sequence shown here is derived from an EMBL/GenBank/DDBJ whole genome shotgun (WGS) entry which is preliminary data.</text>
</comment>
<evidence type="ECO:0000313" key="1">
    <source>
        <dbReference type="EMBL" id="KAG0659986.1"/>
    </source>
</evidence>
<dbReference type="EMBL" id="PUHQ01000048">
    <property type="protein sequence ID" value="KAG0659986.1"/>
    <property type="molecule type" value="Genomic_DNA"/>
</dbReference>
<proteinExistence type="predicted"/>
<keyword evidence="2" id="KW-1185">Reference proteome</keyword>
<dbReference type="OrthoDB" id="539213at2759"/>
<protein>
    <submittedName>
        <fullName evidence="1">Uncharacterized protein</fullName>
    </submittedName>
</protein>
<dbReference type="AlphaFoldDB" id="A0A9P6VZX1"/>
<reference evidence="1 2" key="1">
    <citation type="submission" date="2020-11" db="EMBL/GenBank/DDBJ databases">
        <title>Kefir isolates.</title>
        <authorList>
            <person name="Marcisauskas S."/>
            <person name="Kim Y."/>
            <person name="Blasche S."/>
        </authorList>
    </citation>
    <scope>NUCLEOTIDE SEQUENCE [LARGE SCALE GENOMIC DNA]</scope>
    <source>
        <strain evidence="1 2">KR</strain>
    </source>
</reference>